<feature type="domain" description="NAD-dependent epimerase/dehydratase" evidence="1">
    <location>
        <begin position="25"/>
        <end position="251"/>
    </location>
</feature>
<proteinExistence type="predicted"/>
<reference evidence="2" key="1">
    <citation type="submission" date="2018-01" db="EMBL/GenBank/DDBJ databases">
        <title>Comparative genomics of Mycobacterium mucogenicum and Mycobacterium neoaurum clade members emphasizing tRNA and non-coding RNA.</title>
        <authorList>
            <person name="Behra P.R.K."/>
            <person name="Pettersson B.M.F."/>
            <person name="Das S."/>
            <person name="Dasgupta S."/>
            <person name="Kirsebom L.A."/>
        </authorList>
    </citation>
    <scope>NUCLEOTIDE SEQUENCE</scope>
    <source>
        <strain evidence="2">DSM 44124</strain>
    </source>
</reference>
<dbReference type="InterPro" id="IPR036291">
    <property type="entry name" value="NAD(P)-bd_dom_sf"/>
</dbReference>
<protein>
    <submittedName>
        <fullName evidence="2">NAD-dependent dehydratase</fullName>
    </submittedName>
</protein>
<dbReference type="AlphaFoldDB" id="A0A8H2J8Q9"/>
<dbReference type="SUPFAM" id="SSF51735">
    <property type="entry name" value="NAD(P)-binding Rossmann-fold domains"/>
    <property type="match status" value="1"/>
</dbReference>
<accession>A0A8H2J8Q9</accession>
<dbReference type="Gene3D" id="3.40.50.720">
    <property type="entry name" value="NAD(P)-binding Rossmann-like Domain"/>
    <property type="match status" value="1"/>
</dbReference>
<dbReference type="InterPro" id="IPR051783">
    <property type="entry name" value="NAD(P)-dependent_oxidoreduct"/>
</dbReference>
<dbReference type="PANTHER" id="PTHR48079:SF6">
    <property type="entry name" value="NAD(P)-BINDING DOMAIN-CONTAINING PROTEIN-RELATED"/>
    <property type="match status" value="1"/>
</dbReference>
<dbReference type="GO" id="GO:0005737">
    <property type="term" value="C:cytoplasm"/>
    <property type="evidence" value="ECO:0007669"/>
    <property type="project" value="TreeGrafter"/>
</dbReference>
<organism evidence="2">
    <name type="scientific">Mycolicibacterium mucogenicum DSM 44124</name>
    <dbReference type="NCBI Taxonomy" id="1226753"/>
    <lineage>
        <taxon>Bacteria</taxon>
        <taxon>Bacillati</taxon>
        <taxon>Actinomycetota</taxon>
        <taxon>Actinomycetes</taxon>
        <taxon>Mycobacteriales</taxon>
        <taxon>Mycobacteriaceae</taxon>
        <taxon>Mycolicibacterium</taxon>
    </lineage>
</organism>
<dbReference type="InterPro" id="IPR001509">
    <property type="entry name" value="Epimerase_deHydtase"/>
</dbReference>
<dbReference type="GO" id="GO:0004029">
    <property type="term" value="F:aldehyde dehydrogenase (NAD+) activity"/>
    <property type="evidence" value="ECO:0007669"/>
    <property type="project" value="TreeGrafter"/>
</dbReference>
<dbReference type="Pfam" id="PF01370">
    <property type="entry name" value="Epimerase"/>
    <property type="match status" value="1"/>
</dbReference>
<comment type="caution">
    <text evidence="2">The sequence shown here is derived from an EMBL/GenBank/DDBJ whole genome shotgun (WGS) entry which is preliminary data.</text>
</comment>
<evidence type="ECO:0000259" key="1">
    <source>
        <dbReference type="Pfam" id="PF01370"/>
    </source>
</evidence>
<dbReference type="EMBL" id="POTL01000001">
    <property type="protein sequence ID" value="TLH51338.1"/>
    <property type="molecule type" value="Genomic_DNA"/>
</dbReference>
<dbReference type="PANTHER" id="PTHR48079">
    <property type="entry name" value="PROTEIN YEEZ"/>
    <property type="match status" value="1"/>
</dbReference>
<name>A0A8H2J8Q9_MYCMU</name>
<evidence type="ECO:0000313" key="2">
    <source>
        <dbReference type="EMBL" id="TLH51338.1"/>
    </source>
</evidence>
<gene>
    <name evidence="2" type="ORF">C1S78_02285</name>
</gene>
<sequence length="350" mass="37945">MVVATGPPARPAGRAARLMAPRKSLVMGASGFLGSHVTRQLVERGDDVRVLLRETSPTRGIDDLDVERCYGDIFDDDAVRAAMADRDVVFYCVVDARAMLPDPAPLFRTNVDGLRRVLDIAVGADLDKFVFVSTICTIAVSDDGSVVTEDTPFNWADKGGDYVRSRRAAEQLVLDAAAQRGLPAVAMCVSNTYGPRDWQPTPHGEIVARTAAGRMRFYASDAAAEVVGIEDAARALLLAAEHGRVGERYIISESYLPLRTILETAADETGVRPPRFGVPKAAMYAGAYATEPLRAVRPGKIPPLVTITRLLHMTSPADNGKARRELGWEPEPTVNAIRRAARFYADNQLA</sequence>